<reference evidence="2 3" key="1">
    <citation type="submission" date="2016-10" db="EMBL/GenBank/DDBJ databases">
        <title>Evaluation of Human, Animal and Environmental Mycobacterium chelonae Isolates by Core Genome Phylogenomic Analysis, Targeted Gene Comparison, and Anti-microbial Susceptibility Patterns: A Tale of Mistaken Identities.</title>
        <authorList>
            <person name="Fogelson S.B."/>
            <person name="Camus A.C."/>
            <person name="Lorenz W."/>
            <person name="Vasireddy R."/>
            <person name="Vasireddy S."/>
            <person name="Smith T."/>
            <person name="Brown-Elliott B.A."/>
            <person name="Wallace R.J.Jr."/>
            <person name="Hasan N.A."/>
            <person name="Reischl U."/>
            <person name="Sanchez S."/>
        </authorList>
    </citation>
    <scope>NUCLEOTIDE SEQUENCE [LARGE SCALE GENOMIC DNA]</scope>
    <source>
        <strain evidence="2 3">24999</strain>
    </source>
</reference>
<comment type="caution">
    <text evidence="2">The sequence shown here is derived from an EMBL/GenBank/DDBJ whole genome shotgun (WGS) entry which is preliminary data.</text>
</comment>
<keyword evidence="1" id="KW-1133">Transmembrane helix</keyword>
<dbReference type="AlphaFoldDB" id="A0A1Q9W3T5"/>
<gene>
    <name evidence="2" type="ORF">BKG61_22105</name>
</gene>
<dbReference type="Proteomes" id="UP000179636">
    <property type="component" value="Unassembled WGS sequence"/>
</dbReference>
<dbReference type="EMBL" id="MLHV01000024">
    <property type="protein sequence ID" value="OHT93281.1"/>
    <property type="molecule type" value="Genomic_DNA"/>
</dbReference>
<sequence>MDLRWTWLLLIGVLGLAIAVAIAWRLPVAKVQRRMRPLANATRLTRLPEFARVQRIYLISMAVVGSMVAIAFLGAIVAAARPQKLATANDGYDASYPRDVMLCVGQPANDPTTADFLNYWAGQAKDSTATSFGITSQNLRALPMTRDSAFAEQRMRYFAGLSGIQQKIDTHQNVPVEQKLELAAGLEAFARPIKYVDYAPSLEDTLAMCLSGFGNSSDSHRRQLVYIGYSKFRADDEKRPSVYDQSQVLALAQREGIQINAISRADVGQISQTGNDSLRALAGATRGHFSLYNPAGTGSSDGANDILDRALDKINDDPPAPRYLGVNQDSKRHFDIPAVPLSIAVVAALALSIGLGVLRR</sequence>
<dbReference type="RefSeq" id="WP_070946263.1">
    <property type="nucleotide sequence ID" value="NZ_MLCL01000089.1"/>
</dbReference>
<evidence type="ECO:0000313" key="2">
    <source>
        <dbReference type="EMBL" id="OHT93281.1"/>
    </source>
</evidence>
<protein>
    <recommendedName>
        <fullName evidence="4">VWFA domain-containing protein</fullName>
    </recommendedName>
</protein>
<accession>A0A1S1JWM5</accession>
<proteinExistence type="predicted"/>
<name>A0A1Q9W3T5_9MYCO</name>
<accession>A0A1Q9W3T5</accession>
<feature type="transmembrane region" description="Helical" evidence="1">
    <location>
        <begin position="6"/>
        <end position="26"/>
    </location>
</feature>
<keyword evidence="1" id="KW-0472">Membrane</keyword>
<dbReference type="STRING" id="1908205.BKG60_27300"/>
<organism evidence="2 3">
    <name type="scientific">Mycobacterium syngnathidarum</name>
    <dbReference type="NCBI Taxonomy" id="1908205"/>
    <lineage>
        <taxon>Bacteria</taxon>
        <taxon>Bacillati</taxon>
        <taxon>Actinomycetota</taxon>
        <taxon>Actinomycetes</taxon>
        <taxon>Mycobacteriales</taxon>
        <taxon>Mycobacteriaceae</taxon>
        <taxon>Mycobacterium</taxon>
    </lineage>
</organism>
<keyword evidence="3" id="KW-1185">Reference proteome</keyword>
<evidence type="ECO:0000256" key="1">
    <source>
        <dbReference type="SAM" id="Phobius"/>
    </source>
</evidence>
<keyword evidence="1" id="KW-0812">Transmembrane</keyword>
<dbReference type="OrthoDB" id="4605582at2"/>
<evidence type="ECO:0000313" key="3">
    <source>
        <dbReference type="Proteomes" id="UP000179636"/>
    </source>
</evidence>
<feature type="transmembrane region" description="Helical" evidence="1">
    <location>
        <begin position="338"/>
        <end position="358"/>
    </location>
</feature>
<evidence type="ECO:0008006" key="4">
    <source>
        <dbReference type="Google" id="ProtNLM"/>
    </source>
</evidence>
<feature type="transmembrane region" description="Helical" evidence="1">
    <location>
        <begin position="56"/>
        <end position="80"/>
    </location>
</feature>